<feature type="region of interest" description="Disordered" evidence="8">
    <location>
        <begin position="1125"/>
        <end position="1214"/>
    </location>
</feature>
<feature type="compositionally biased region" description="Low complexity" evidence="8">
    <location>
        <begin position="453"/>
        <end position="463"/>
    </location>
</feature>
<dbReference type="GO" id="GO:0005634">
    <property type="term" value="C:nucleus"/>
    <property type="evidence" value="ECO:0007669"/>
    <property type="project" value="TreeGrafter"/>
</dbReference>
<dbReference type="PROSITE" id="PS00972">
    <property type="entry name" value="USP_1"/>
    <property type="match status" value="1"/>
</dbReference>
<dbReference type="InterPro" id="IPR035927">
    <property type="entry name" value="DUSP-like_sf"/>
</dbReference>
<dbReference type="InterPro" id="IPR050164">
    <property type="entry name" value="Peptidase_C19"/>
</dbReference>
<feature type="compositionally biased region" description="Low complexity" evidence="8">
    <location>
        <begin position="968"/>
        <end position="978"/>
    </location>
</feature>
<feature type="compositionally biased region" description="Gly residues" evidence="8">
    <location>
        <begin position="1083"/>
        <end position="1098"/>
    </location>
</feature>
<evidence type="ECO:0000256" key="7">
    <source>
        <dbReference type="ARBA" id="ARBA00022807"/>
    </source>
</evidence>
<dbReference type="InterPro" id="IPR006615">
    <property type="entry name" value="Pept_C19_DUSP"/>
</dbReference>
<evidence type="ECO:0000259" key="9">
    <source>
        <dbReference type="PROSITE" id="PS50235"/>
    </source>
</evidence>
<feature type="region of interest" description="Disordered" evidence="8">
    <location>
        <begin position="719"/>
        <end position="739"/>
    </location>
</feature>
<dbReference type="SUPFAM" id="SSF54236">
    <property type="entry name" value="Ubiquitin-like"/>
    <property type="match status" value="1"/>
</dbReference>
<evidence type="ECO:0000313" key="12">
    <source>
        <dbReference type="Proteomes" id="UP000612055"/>
    </source>
</evidence>
<dbReference type="GO" id="GO:0006508">
    <property type="term" value="P:proteolysis"/>
    <property type="evidence" value="ECO:0007669"/>
    <property type="project" value="UniProtKB-KW"/>
</dbReference>
<comment type="catalytic activity">
    <reaction evidence="1">
        <text>Thiol-dependent hydrolysis of ester, thioester, amide, peptide and isopeptide bonds formed by the C-terminal Gly of ubiquitin (a 76-residue protein attached to proteins as an intracellular targeting signal).</text>
        <dbReference type="EC" id="3.4.19.12"/>
    </reaction>
</comment>
<dbReference type="Pfam" id="PF00443">
    <property type="entry name" value="UCH"/>
    <property type="match status" value="1"/>
</dbReference>
<dbReference type="EC" id="3.4.19.12" evidence="3"/>
<evidence type="ECO:0000256" key="5">
    <source>
        <dbReference type="ARBA" id="ARBA00022786"/>
    </source>
</evidence>
<comment type="caution">
    <text evidence="11">The sequence shown here is derived from an EMBL/GenBank/DDBJ whole genome shotgun (WGS) entry which is preliminary data.</text>
</comment>
<dbReference type="OrthoDB" id="289038at2759"/>
<dbReference type="InterPro" id="IPR028889">
    <property type="entry name" value="USP"/>
</dbReference>
<gene>
    <name evidence="11" type="ORF">HYH03_006217</name>
</gene>
<accession>A0A835Y343</accession>
<dbReference type="InterPro" id="IPR018200">
    <property type="entry name" value="USP_CS"/>
</dbReference>
<dbReference type="SUPFAM" id="SSF54001">
    <property type="entry name" value="Cysteine proteinases"/>
    <property type="match status" value="1"/>
</dbReference>
<feature type="compositionally biased region" description="Gly residues" evidence="8">
    <location>
        <begin position="535"/>
        <end position="547"/>
    </location>
</feature>
<feature type="compositionally biased region" description="Low complexity" evidence="8">
    <location>
        <begin position="668"/>
        <end position="700"/>
    </location>
</feature>
<protein>
    <recommendedName>
        <fullName evidence="3">ubiquitinyl hydrolase 1</fullName>
        <ecNumber evidence="3">3.4.19.12</ecNumber>
    </recommendedName>
</protein>
<feature type="region of interest" description="Disordered" evidence="8">
    <location>
        <begin position="968"/>
        <end position="997"/>
    </location>
</feature>
<dbReference type="InterPro" id="IPR003903">
    <property type="entry name" value="UIM_dom"/>
</dbReference>
<feature type="compositionally biased region" description="Low complexity" evidence="8">
    <location>
        <begin position="728"/>
        <end position="739"/>
    </location>
</feature>
<feature type="domain" description="DUSP" evidence="10">
    <location>
        <begin position="1254"/>
        <end position="1412"/>
    </location>
</feature>
<dbReference type="InterPro" id="IPR001394">
    <property type="entry name" value="Peptidase_C19_UCH"/>
</dbReference>
<keyword evidence="4" id="KW-0645">Protease</keyword>
<dbReference type="PANTHER" id="PTHR24006:SF758">
    <property type="entry name" value="UBIQUITIN CARBOXYL-TERMINAL HYDROLASE 36"/>
    <property type="match status" value="1"/>
</dbReference>
<proteinExistence type="inferred from homology"/>
<feature type="domain" description="USP" evidence="9">
    <location>
        <begin position="110"/>
        <end position="449"/>
    </location>
</feature>
<keyword evidence="7" id="KW-0788">Thiol protease</keyword>
<reference evidence="11" key="1">
    <citation type="journal article" date="2020" name="bioRxiv">
        <title>Comparative genomics of Chlamydomonas.</title>
        <authorList>
            <person name="Craig R.J."/>
            <person name="Hasan A.R."/>
            <person name="Ness R.W."/>
            <person name="Keightley P.D."/>
        </authorList>
    </citation>
    <scope>NUCLEOTIDE SEQUENCE</scope>
    <source>
        <strain evidence="11">CCAP 11/70</strain>
    </source>
</reference>
<dbReference type="SMART" id="SM00695">
    <property type="entry name" value="DUSP"/>
    <property type="match status" value="1"/>
</dbReference>
<dbReference type="Proteomes" id="UP000612055">
    <property type="component" value="Unassembled WGS sequence"/>
</dbReference>
<feature type="region of interest" description="Disordered" evidence="8">
    <location>
        <begin position="345"/>
        <end position="366"/>
    </location>
</feature>
<evidence type="ECO:0000259" key="10">
    <source>
        <dbReference type="PROSITE" id="PS51283"/>
    </source>
</evidence>
<dbReference type="InterPro" id="IPR029071">
    <property type="entry name" value="Ubiquitin-like_domsf"/>
</dbReference>
<dbReference type="PROSITE" id="PS51283">
    <property type="entry name" value="DUSP"/>
    <property type="match status" value="2"/>
</dbReference>
<feature type="region of interest" description="Disordered" evidence="8">
    <location>
        <begin position="779"/>
        <end position="838"/>
    </location>
</feature>
<name>A0A835Y343_9CHLO</name>
<comment type="similarity">
    <text evidence="2">Belongs to the peptidase C19 family.</text>
</comment>
<feature type="domain" description="DUSP" evidence="10">
    <location>
        <begin position="808"/>
        <end position="932"/>
    </location>
</feature>
<dbReference type="SUPFAM" id="SSF143791">
    <property type="entry name" value="DUSP-like"/>
    <property type="match status" value="1"/>
</dbReference>
<dbReference type="PROSITE" id="PS00973">
    <property type="entry name" value="USP_2"/>
    <property type="match status" value="1"/>
</dbReference>
<feature type="region of interest" description="Disordered" evidence="8">
    <location>
        <begin position="1699"/>
        <end position="1750"/>
    </location>
</feature>
<feature type="region of interest" description="Disordered" evidence="8">
    <location>
        <begin position="453"/>
        <end position="572"/>
    </location>
</feature>
<dbReference type="SMART" id="SM00726">
    <property type="entry name" value="UIM"/>
    <property type="match status" value="2"/>
</dbReference>
<feature type="compositionally biased region" description="Low complexity" evidence="8">
    <location>
        <begin position="1138"/>
        <end position="1156"/>
    </location>
</feature>
<evidence type="ECO:0000256" key="2">
    <source>
        <dbReference type="ARBA" id="ARBA00009085"/>
    </source>
</evidence>
<feature type="compositionally biased region" description="Acidic residues" evidence="8">
    <location>
        <begin position="1728"/>
        <end position="1737"/>
    </location>
</feature>
<feature type="region of interest" description="Disordered" evidence="8">
    <location>
        <begin position="598"/>
        <end position="701"/>
    </location>
</feature>
<evidence type="ECO:0000256" key="1">
    <source>
        <dbReference type="ARBA" id="ARBA00000707"/>
    </source>
</evidence>
<dbReference type="EMBL" id="JAEHOE010000023">
    <property type="protein sequence ID" value="KAG2495617.1"/>
    <property type="molecule type" value="Genomic_DNA"/>
</dbReference>
<feature type="region of interest" description="Disordered" evidence="8">
    <location>
        <begin position="1079"/>
        <end position="1110"/>
    </location>
</feature>
<keyword evidence="12" id="KW-1185">Reference proteome</keyword>
<dbReference type="GO" id="GO:0005829">
    <property type="term" value="C:cytosol"/>
    <property type="evidence" value="ECO:0007669"/>
    <property type="project" value="TreeGrafter"/>
</dbReference>
<keyword evidence="5" id="KW-0833">Ubl conjugation pathway</keyword>
<dbReference type="Gene3D" id="3.30.2230.10">
    <property type="entry name" value="DUSP-like"/>
    <property type="match status" value="1"/>
</dbReference>
<dbReference type="PROSITE" id="PS50235">
    <property type="entry name" value="USP_3"/>
    <property type="match status" value="1"/>
</dbReference>
<feature type="compositionally biased region" description="Acidic residues" evidence="8">
    <location>
        <begin position="1158"/>
        <end position="1169"/>
    </location>
</feature>
<feature type="region of interest" description="Disordered" evidence="8">
    <location>
        <begin position="1397"/>
        <end position="1420"/>
    </location>
</feature>
<evidence type="ECO:0000313" key="11">
    <source>
        <dbReference type="EMBL" id="KAG2495617.1"/>
    </source>
</evidence>
<feature type="compositionally biased region" description="Acidic residues" evidence="8">
    <location>
        <begin position="493"/>
        <end position="504"/>
    </location>
</feature>
<feature type="compositionally biased region" description="Low complexity" evidence="8">
    <location>
        <begin position="629"/>
        <end position="647"/>
    </location>
</feature>
<feature type="compositionally biased region" description="Gly residues" evidence="8">
    <location>
        <begin position="1397"/>
        <end position="1408"/>
    </location>
</feature>
<dbReference type="InterPro" id="IPR038765">
    <property type="entry name" value="Papain-like_cys_pep_sf"/>
</dbReference>
<evidence type="ECO:0000256" key="4">
    <source>
        <dbReference type="ARBA" id="ARBA00022670"/>
    </source>
</evidence>
<dbReference type="GO" id="GO:0004843">
    <property type="term" value="F:cysteine-type deubiquitinase activity"/>
    <property type="evidence" value="ECO:0007669"/>
    <property type="project" value="UniProtKB-EC"/>
</dbReference>
<evidence type="ECO:0000256" key="3">
    <source>
        <dbReference type="ARBA" id="ARBA00012759"/>
    </source>
</evidence>
<evidence type="ECO:0000256" key="6">
    <source>
        <dbReference type="ARBA" id="ARBA00022801"/>
    </source>
</evidence>
<dbReference type="GO" id="GO:0016579">
    <property type="term" value="P:protein deubiquitination"/>
    <property type="evidence" value="ECO:0007669"/>
    <property type="project" value="InterPro"/>
</dbReference>
<dbReference type="PANTHER" id="PTHR24006">
    <property type="entry name" value="UBIQUITIN CARBOXYL-TERMINAL HYDROLASE"/>
    <property type="match status" value="1"/>
</dbReference>
<feature type="compositionally biased region" description="Low complexity" evidence="8">
    <location>
        <begin position="1191"/>
        <end position="1211"/>
    </location>
</feature>
<evidence type="ECO:0000256" key="8">
    <source>
        <dbReference type="SAM" id="MobiDB-lite"/>
    </source>
</evidence>
<feature type="compositionally biased region" description="Pro residues" evidence="8">
    <location>
        <begin position="648"/>
        <end position="664"/>
    </location>
</feature>
<organism evidence="11 12">
    <name type="scientific">Edaphochlamys debaryana</name>
    <dbReference type="NCBI Taxonomy" id="47281"/>
    <lineage>
        <taxon>Eukaryota</taxon>
        <taxon>Viridiplantae</taxon>
        <taxon>Chlorophyta</taxon>
        <taxon>core chlorophytes</taxon>
        <taxon>Chlorophyceae</taxon>
        <taxon>CS clade</taxon>
        <taxon>Chlamydomonadales</taxon>
        <taxon>Chlamydomonadales incertae sedis</taxon>
        <taxon>Edaphochlamys</taxon>
    </lineage>
</organism>
<sequence>MPPRGAKARKKGGAAVGVNEAADLLSAINSSSGLDEREVLRVIGVDKAAPCDPAKPCKQNKKDNVACFCQLVPADTSFRKKGLWQKDQAYLGTLGPDPVEQKREEPTHPAGLRNLGNTCYANAALQCLYSIPSLRNGVYGAEPRVASHDIFRQLQALFLELQFGPKRSVDTEALAKTLGLSHGIQQDGQEFLKLLLTRVEQMLSKSSEPEAKGLVQRLFRGGLSYVTTCQVCGRDSSSSSEVQDFYDLMPQVRGCSGLTESLAALLHADLLCGDNQYRCDFCARLVDAQRHVRLRALPPYLCLALQRFYFDMRTGDKAKALDKFAFPLTLDFTDVLTTAAAASTAAPAANPGPGSDGAPGASDPGSAAAGAGAAPVCAPALEVPAYPTDSPVYELVAILIHKGSQAHSGHYVAHIKDQASGQWWRYDDEAASLIGPDPAAAFMADHGQGAAAATAAGAAEPGAKTGGKRKRSSTARAGEVSDDDYVDPSQTGEEPEADDEEEEQAGARGKGKGRGKKRGGAGGARGRGRALKRGGSAGAGAGGGKAAGRGRSRGRGKGAAAAAADEDVDSGDELAAAVAASLAPLGVAESDPDLAAALAESAAAERTRSRRRGGGAAVGGGGGEDDELQAALAASIAEAKPAEAPELVLPPPPGSPSGGTPPPEVKAEAGAAEAPGAGVKAEPGAAGDAAAAATPSNRAAPTQIVSSNAYMLVYRAVGFQEPPPPAGPEQLPGEPAAQVAAGAAAFAEACETYERQCAALMEQVESRRRSVREVLALMPPRLNPGSGPGPRPASAGQEAQAEADAGTDATPPDGADGSPAEADGAAAGGGGGPPGFWVSTAWLEQWANDDGNPPPIDNSGIVCIKHAQPPGPGAGVAGAGEGEAAAGGAGGCACAGLDPAKVAAAKLVSAEAWSRLQAAHGGGPALAAAYVCRHCLAGAFSDTLLGSQAEGVRRQVAAILEASAGPDGGEAAAAAAEAEAAEEEADEDVEMEGQAPPPPKRYWVSRLWLQGWSKRQGTSVKAEKSPTADLVCPHAQLLDPSAARNARRVAVPRDVWAFLKHLWRQQRVREATEEATAAAAGAAAGGGGGGGRKGAGGRGRGRGRGKAGSAAAAATAAADVDCMDLTSDGPAAEDTEEPAAAAAAAAPAANAAAAAADSGDDDDVLEMTEPEPRGPRAPSAVPSSREATIDPEAPLAPSSAAAAAATSGAPPRRIPTPAELDALCPELPVGRVAVCRACSAAAGQAAEAQADSKRAVESERAVLGALSLEVVPTVEPGQRYHLVPSGWVREWQQYVKGPPKKAATAAAASTVAAAAGGSGAAAAAATPAGAPRPGPVTEAMLRVLCPCHPAEPRLAVPMPRLLLKRNKLCQPEPDRDALRLVPSDVWETLITLYGPPGVAGGGGGAGGSRRGRRGPATPRVAAQRAAARLRGGGGGGSSDDDVVMMEDHAPSPLAAAAAPPGSDVDGAAASDRLAAALQGFTAECFLVSPQPAAAEAAGAGTDGGGASGSAAANGADAAATANAKPSGRGGAAAALPPLPELRPWPPLCEEALAAAERAAKEAALAYGEAEVMVELIPEADLAAAFRDSGATVERKSRRSRKGRVALRVSNTTTLGQLKLQLFQDMAIHPRNQTLYVRGPGNAPRALDGDDLSLAQHEVLPGTELRLVRGTVVDDDADLADLLGDGGGRKRRVVEEGFKNTALHGDLPPLAQQAQQGVENAERGQGSGGDEDVEEAQETEGAGGDAVDSVL</sequence>
<keyword evidence="6" id="KW-0378">Hydrolase</keyword>
<feature type="compositionally biased region" description="Low complexity" evidence="8">
    <location>
        <begin position="792"/>
        <end position="825"/>
    </location>
</feature>
<feature type="compositionally biased region" description="Acidic residues" evidence="8">
    <location>
        <begin position="979"/>
        <end position="991"/>
    </location>
</feature>
<feature type="compositionally biased region" description="Basic residues" evidence="8">
    <location>
        <begin position="509"/>
        <end position="519"/>
    </location>
</feature>
<dbReference type="Gene3D" id="3.90.70.10">
    <property type="entry name" value="Cysteine proteinases"/>
    <property type="match status" value="1"/>
</dbReference>